<keyword evidence="2" id="KW-1185">Reference proteome</keyword>
<dbReference type="Proteomes" id="UP001430356">
    <property type="component" value="Unassembled WGS sequence"/>
</dbReference>
<dbReference type="EMBL" id="JAECZO010000051">
    <property type="protein sequence ID" value="KAK7195287.1"/>
    <property type="molecule type" value="Genomic_DNA"/>
</dbReference>
<dbReference type="AlphaFoldDB" id="A0AAW0EMM4"/>
<accession>A0AAW0EMM4</accession>
<evidence type="ECO:0000313" key="1">
    <source>
        <dbReference type="EMBL" id="KAK7195287.1"/>
    </source>
</evidence>
<name>A0AAW0EMM4_9TRYP</name>
<organism evidence="1 2">
    <name type="scientific">Novymonas esmeraldas</name>
    <dbReference type="NCBI Taxonomy" id="1808958"/>
    <lineage>
        <taxon>Eukaryota</taxon>
        <taxon>Discoba</taxon>
        <taxon>Euglenozoa</taxon>
        <taxon>Kinetoplastea</taxon>
        <taxon>Metakinetoplastina</taxon>
        <taxon>Trypanosomatida</taxon>
        <taxon>Trypanosomatidae</taxon>
        <taxon>Novymonas</taxon>
    </lineage>
</organism>
<evidence type="ECO:0000313" key="2">
    <source>
        <dbReference type="Proteomes" id="UP001430356"/>
    </source>
</evidence>
<proteinExistence type="predicted"/>
<gene>
    <name evidence="1" type="ORF">NESM_000454500</name>
</gene>
<sequence length="377" mass="40822">MEAWVTASLAAKYIKAVDPRSVQSGVFCDAFTSPWYDGGVVFDWTALHQRLTRPPVEPASVVKAVNTLRRCGAEAVRAAAAEKGGTCFSTVVELREPWTLHPLSDQAQQLSVFDVAAGTSPLSPSPSAAASASAPAPRSARQLYTFLRGPPGQRAVRDDMARVLASAEAQLRDSGLRVVCFLSSFVLFGTDFTDLLHSTAAVFRALTEVGFTIDGHGSCLGPRVVTAQRLDSDDWWTTSPLPQLTSEEDVAALLVAVFFQWLQDAYVWGCSAALRLFPDATETLAAKGMRLFERFVRGLVLPRARAIGLDALHASLPEEGGSLFELAAAELERKRVPTGPQRWSVVERRVILAQIGAYAHIPSEYLARPASTHDSTR</sequence>
<comment type="caution">
    <text evidence="1">The sequence shown here is derived from an EMBL/GenBank/DDBJ whole genome shotgun (WGS) entry which is preliminary data.</text>
</comment>
<reference evidence="1 2" key="1">
    <citation type="journal article" date="2021" name="MBio">
        <title>A New Model Trypanosomatid, Novymonas esmeraldas: Genomic Perception of Its 'Candidatus Pandoraea novymonadis' Endosymbiont.</title>
        <authorList>
            <person name="Zakharova A."/>
            <person name="Saura A."/>
            <person name="Butenko A."/>
            <person name="Podesvova L."/>
            <person name="Warmusova S."/>
            <person name="Kostygov A.Y."/>
            <person name="Nenarokova A."/>
            <person name="Lukes J."/>
            <person name="Opperdoes F.R."/>
            <person name="Yurchenko V."/>
        </authorList>
    </citation>
    <scope>NUCLEOTIDE SEQUENCE [LARGE SCALE GENOMIC DNA]</scope>
    <source>
        <strain evidence="1 2">E262AT.01</strain>
    </source>
</reference>
<protein>
    <submittedName>
        <fullName evidence="1">Uncharacterized protein</fullName>
    </submittedName>
</protein>